<dbReference type="GO" id="GO:0006396">
    <property type="term" value="P:RNA processing"/>
    <property type="evidence" value="ECO:0007669"/>
    <property type="project" value="InterPro"/>
</dbReference>
<comment type="similarity">
    <text evidence="1">Belongs to the class IV-like SAM-binding methyltransferase superfamily. RNA methyltransferase TrmH family.</text>
</comment>
<feature type="domain" description="RNA 2-O ribose methyltransferase substrate binding" evidence="4">
    <location>
        <begin position="32"/>
        <end position="108"/>
    </location>
</feature>
<dbReference type="AlphaFoldDB" id="A0A4R2KRN6"/>
<dbReference type="InterPro" id="IPR013123">
    <property type="entry name" value="SpoU_subst-bd"/>
</dbReference>
<evidence type="ECO:0000313" key="6">
    <source>
        <dbReference type="Proteomes" id="UP000294919"/>
    </source>
</evidence>
<dbReference type="Pfam" id="PF00588">
    <property type="entry name" value="SpoU_methylase"/>
    <property type="match status" value="1"/>
</dbReference>
<evidence type="ECO:0000256" key="1">
    <source>
        <dbReference type="ARBA" id="ARBA00007228"/>
    </source>
</evidence>
<proteinExistence type="inferred from homology"/>
<accession>A0A4R2KRN6</accession>
<comment type="caution">
    <text evidence="5">The sequence shown here is derived from an EMBL/GenBank/DDBJ whole genome shotgun (WGS) entry which is preliminary data.</text>
</comment>
<dbReference type="InterPro" id="IPR053888">
    <property type="entry name" value="MRM3-like_sub_bind"/>
</dbReference>
<evidence type="ECO:0000313" key="5">
    <source>
        <dbReference type="EMBL" id="TCO73656.1"/>
    </source>
</evidence>
<dbReference type="InterPro" id="IPR029028">
    <property type="entry name" value="Alpha/beta_knot_MTases"/>
</dbReference>
<reference evidence="5 6" key="1">
    <citation type="submission" date="2019-03" db="EMBL/GenBank/DDBJ databases">
        <title>Genomic Encyclopedia of Type Strains, Phase IV (KMG-IV): sequencing the most valuable type-strain genomes for metagenomic binning, comparative biology and taxonomic classification.</title>
        <authorList>
            <person name="Goeker M."/>
        </authorList>
    </citation>
    <scope>NUCLEOTIDE SEQUENCE [LARGE SCALE GENOMIC DNA]</scope>
    <source>
        <strain evidence="5 6">DSM 102940</strain>
    </source>
</reference>
<keyword evidence="3 5" id="KW-0808">Transferase</keyword>
<dbReference type="GO" id="GO:0032259">
    <property type="term" value="P:methylation"/>
    <property type="evidence" value="ECO:0007669"/>
    <property type="project" value="UniProtKB-KW"/>
</dbReference>
<evidence type="ECO:0000259" key="4">
    <source>
        <dbReference type="SMART" id="SM00967"/>
    </source>
</evidence>
<keyword evidence="2 5" id="KW-0489">Methyltransferase</keyword>
<dbReference type="Pfam" id="PF22435">
    <property type="entry name" value="MRM3-like_sub_bind"/>
    <property type="match status" value="1"/>
</dbReference>
<dbReference type="PANTHER" id="PTHR43191:SF2">
    <property type="entry name" value="RRNA METHYLTRANSFERASE 3, MITOCHONDRIAL"/>
    <property type="match status" value="1"/>
</dbReference>
<dbReference type="SMART" id="SM00967">
    <property type="entry name" value="SpoU_sub_bind"/>
    <property type="match status" value="1"/>
</dbReference>
<dbReference type="SUPFAM" id="SSF75217">
    <property type="entry name" value="alpha/beta knot"/>
    <property type="match status" value="1"/>
</dbReference>
<dbReference type="CDD" id="cd18095">
    <property type="entry name" value="SpoU-like_rRNA-MTase"/>
    <property type="match status" value="1"/>
</dbReference>
<protein>
    <submittedName>
        <fullName evidence="5">TrmH family RNA methyltransferase</fullName>
    </submittedName>
</protein>
<organism evidence="5 6">
    <name type="scientific">Marinisporobacter balticus</name>
    <dbReference type="NCBI Taxonomy" id="2018667"/>
    <lineage>
        <taxon>Bacteria</taxon>
        <taxon>Bacillati</taxon>
        <taxon>Bacillota</taxon>
        <taxon>Clostridia</taxon>
        <taxon>Peptostreptococcales</taxon>
        <taxon>Thermotaleaceae</taxon>
        <taxon>Marinisporobacter</taxon>
    </lineage>
</organism>
<dbReference type="RefSeq" id="WP_132245832.1">
    <property type="nucleotide sequence ID" value="NZ_SLWV01000015.1"/>
</dbReference>
<dbReference type="SUPFAM" id="SSF55315">
    <property type="entry name" value="L30e-like"/>
    <property type="match status" value="1"/>
</dbReference>
<dbReference type="GO" id="GO:0005737">
    <property type="term" value="C:cytoplasm"/>
    <property type="evidence" value="ECO:0007669"/>
    <property type="project" value="UniProtKB-ARBA"/>
</dbReference>
<evidence type="ECO:0000256" key="3">
    <source>
        <dbReference type="ARBA" id="ARBA00022679"/>
    </source>
</evidence>
<name>A0A4R2KRN6_9FIRM</name>
<evidence type="ECO:0000256" key="2">
    <source>
        <dbReference type="ARBA" id="ARBA00022603"/>
    </source>
</evidence>
<dbReference type="InterPro" id="IPR029064">
    <property type="entry name" value="Ribosomal_eL30-like_sf"/>
</dbReference>
<dbReference type="PANTHER" id="PTHR43191">
    <property type="entry name" value="RRNA METHYLTRANSFERASE 3"/>
    <property type="match status" value="1"/>
</dbReference>
<dbReference type="Gene3D" id="3.40.1280.10">
    <property type="match status" value="1"/>
</dbReference>
<dbReference type="EMBL" id="SLWV01000015">
    <property type="protein sequence ID" value="TCO73656.1"/>
    <property type="molecule type" value="Genomic_DNA"/>
</dbReference>
<dbReference type="Gene3D" id="3.30.1330.30">
    <property type="match status" value="1"/>
</dbReference>
<sequence>MIYNISSDENPMIKHIKQLARRKYRLEYGEYMVEGVRIIRDGLENNSSIKSIVFSERLYNTSGGEGLLQDLLEKNIKIYQVPESIFLKLSDTQNPQGIIGIFSCKAYDLDAILNCEKSLFLILDRIQDPGNLGTIIRSADAAGFDAVLLTKGCVDLYNLKTIRSTMGSIFHFPIIHVGKTKDVIQHLKAETIKIVSTSLETNKYYDEVDYKGRTAFVIGNEGHGVLKEVLDLSDELVKIPMKGKAESLNAAIAASIMMYEAVRQRRNQKI</sequence>
<dbReference type="OrthoDB" id="9785673at2"/>
<dbReference type="InterPro" id="IPR029026">
    <property type="entry name" value="tRNA_m1G_MTases_N"/>
</dbReference>
<dbReference type="GO" id="GO:0003723">
    <property type="term" value="F:RNA binding"/>
    <property type="evidence" value="ECO:0007669"/>
    <property type="project" value="InterPro"/>
</dbReference>
<dbReference type="InterPro" id="IPR051259">
    <property type="entry name" value="rRNA_Methyltransferase"/>
</dbReference>
<gene>
    <name evidence="5" type="ORF">EV214_11546</name>
</gene>
<dbReference type="Proteomes" id="UP000294919">
    <property type="component" value="Unassembled WGS sequence"/>
</dbReference>
<dbReference type="GO" id="GO:0008173">
    <property type="term" value="F:RNA methyltransferase activity"/>
    <property type="evidence" value="ECO:0007669"/>
    <property type="project" value="InterPro"/>
</dbReference>
<dbReference type="InterPro" id="IPR001537">
    <property type="entry name" value="SpoU_MeTrfase"/>
</dbReference>
<keyword evidence="6" id="KW-1185">Reference proteome</keyword>